<evidence type="ECO:0000313" key="2">
    <source>
        <dbReference type="EMBL" id="PHN03902.1"/>
    </source>
</evidence>
<keyword evidence="3" id="KW-1185">Reference proteome</keyword>
<evidence type="ECO:0000256" key="1">
    <source>
        <dbReference type="SAM" id="Phobius"/>
    </source>
</evidence>
<dbReference type="RefSeq" id="WP_099152615.1">
    <property type="nucleotide sequence ID" value="NZ_PDUD01000028.1"/>
</dbReference>
<sequence>MSKFWKEPQNVIALGVTLISVCALIVSITQTRIMIRQSELMDVQARASVRPILQINKYQAFDPKTKQLTEYRLVAANGGVGPATIDELQVEYKGKQVNDWWDIFATMDLHDSIPDYLTTGQLNNTVIQAGQAVTFLDLTDNIALARIVYRSLDSIKMSIRYSSIYGDEFEGTLSSDGWTNKALD</sequence>
<dbReference type="AlphaFoldDB" id="A0A2D0N5U8"/>
<accession>A0A2D0N5U8</accession>
<keyword evidence="1" id="KW-1133">Transmembrane helix</keyword>
<reference evidence="2 3" key="1">
    <citation type="submission" date="2017-10" db="EMBL/GenBank/DDBJ databases">
        <title>The draft genome sequence of Lewinella nigricans NBRC 102662.</title>
        <authorList>
            <person name="Wang K."/>
        </authorList>
    </citation>
    <scope>NUCLEOTIDE SEQUENCE [LARGE SCALE GENOMIC DNA]</scope>
    <source>
        <strain evidence="2 3">NBRC 102662</strain>
    </source>
</reference>
<protein>
    <submittedName>
        <fullName evidence="2">Uncharacterized protein</fullName>
    </submittedName>
</protein>
<feature type="transmembrane region" description="Helical" evidence="1">
    <location>
        <begin position="12"/>
        <end position="31"/>
    </location>
</feature>
<dbReference type="OrthoDB" id="1492993at2"/>
<proteinExistence type="predicted"/>
<evidence type="ECO:0000313" key="3">
    <source>
        <dbReference type="Proteomes" id="UP000223913"/>
    </source>
</evidence>
<dbReference type="EMBL" id="PDUD01000028">
    <property type="protein sequence ID" value="PHN03902.1"/>
    <property type="molecule type" value="Genomic_DNA"/>
</dbReference>
<name>A0A2D0N5U8_FLAN2</name>
<keyword evidence="1" id="KW-0472">Membrane</keyword>
<gene>
    <name evidence="2" type="ORF">CRP01_23810</name>
</gene>
<comment type="caution">
    <text evidence="2">The sequence shown here is derived from an EMBL/GenBank/DDBJ whole genome shotgun (WGS) entry which is preliminary data.</text>
</comment>
<organism evidence="2 3">
    <name type="scientific">Flavilitoribacter nigricans (strain ATCC 23147 / DSM 23189 / NBRC 102662 / NCIMB 1420 / SS-2)</name>
    <name type="common">Lewinella nigricans</name>
    <dbReference type="NCBI Taxonomy" id="1122177"/>
    <lineage>
        <taxon>Bacteria</taxon>
        <taxon>Pseudomonadati</taxon>
        <taxon>Bacteroidota</taxon>
        <taxon>Saprospiria</taxon>
        <taxon>Saprospirales</taxon>
        <taxon>Lewinellaceae</taxon>
        <taxon>Flavilitoribacter</taxon>
    </lineage>
</organism>
<dbReference type="Proteomes" id="UP000223913">
    <property type="component" value="Unassembled WGS sequence"/>
</dbReference>
<keyword evidence="1" id="KW-0812">Transmembrane</keyword>